<keyword evidence="2" id="KW-0812">Transmembrane</keyword>
<gene>
    <name evidence="4" type="ORF">EV385_2719</name>
</gene>
<dbReference type="EMBL" id="SHKY01000001">
    <property type="protein sequence ID" value="RZU50927.1"/>
    <property type="molecule type" value="Genomic_DNA"/>
</dbReference>
<dbReference type="InterPro" id="IPR029787">
    <property type="entry name" value="Nucleotide_cyclase"/>
</dbReference>
<evidence type="ECO:0000259" key="3">
    <source>
        <dbReference type="PROSITE" id="PS50887"/>
    </source>
</evidence>
<feature type="transmembrane region" description="Helical" evidence="2">
    <location>
        <begin position="296"/>
        <end position="313"/>
    </location>
</feature>
<feature type="domain" description="GGDEF" evidence="3">
    <location>
        <begin position="366"/>
        <end position="500"/>
    </location>
</feature>
<dbReference type="SMART" id="SM00267">
    <property type="entry name" value="GGDEF"/>
    <property type="match status" value="1"/>
</dbReference>
<feature type="transmembrane region" description="Helical" evidence="2">
    <location>
        <begin position="12"/>
        <end position="32"/>
    </location>
</feature>
<dbReference type="GO" id="GO:1902201">
    <property type="term" value="P:negative regulation of bacterial-type flagellum-dependent cell motility"/>
    <property type="evidence" value="ECO:0007669"/>
    <property type="project" value="TreeGrafter"/>
</dbReference>
<dbReference type="CDD" id="cd01949">
    <property type="entry name" value="GGDEF"/>
    <property type="match status" value="1"/>
</dbReference>
<evidence type="ECO:0000256" key="2">
    <source>
        <dbReference type="SAM" id="Phobius"/>
    </source>
</evidence>
<name>A0A4Q7ZJ77_9ACTN</name>
<feature type="transmembrane region" description="Helical" evidence="2">
    <location>
        <begin position="170"/>
        <end position="188"/>
    </location>
</feature>
<evidence type="ECO:0000313" key="5">
    <source>
        <dbReference type="Proteomes" id="UP000292564"/>
    </source>
</evidence>
<dbReference type="RefSeq" id="WP_130509776.1">
    <property type="nucleotide sequence ID" value="NZ_SHKY01000001.1"/>
</dbReference>
<feature type="transmembrane region" description="Helical" evidence="2">
    <location>
        <begin position="102"/>
        <end position="124"/>
    </location>
</feature>
<dbReference type="FunFam" id="3.30.70.270:FF:000001">
    <property type="entry name" value="Diguanylate cyclase domain protein"/>
    <property type="match status" value="1"/>
</dbReference>
<dbReference type="InterPro" id="IPR000160">
    <property type="entry name" value="GGDEF_dom"/>
</dbReference>
<dbReference type="GO" id="GO:0052621">
    <property type="term" value="F:diguanylate cyclase activity"/>
    <property type="evidence" value="ECO:0007669"/>
    <property type="project" value="TreeGrafter"/>
</dbReference>
<proteinExistence type="predicted"/>
<dbReference type="InterPro" id="IPR050469">
    <property type="entry name" value="Diguanylate_Cyclase"/>
</dbReference>
<dbReference type="OrthoDB" id="9802066at2"/>
<feature type="region of interest" description="Disordered" evidence="1">
    <location>
        <begin position="490"/>
        <end position="521"/>
    </location>
</feature>
<accession>A0A4Q7ZJ77</accession>
<sequence length="521" mass="55234">MVRAASRWWVRCCAVAVLVELAFITVSLVGHGSETTRAILANVVYPLGIAVATAAAYAAARRSPRSRRRWWWLVFVANLLWLASNIYWTAYELIGRPVETASIGDVALVGSYLGLILSVGLGFTGRGALRQLRGQLDGLFVAVASGVAGWQLLVAPQLHGQFTVNTLVDVVYPLLDVACLAVFLSVGLSGQRRVPPQIALVVGGVLLSTGADVLNSALAMRDIGIDDAVNRNLYFPVVLLFAVGALWDARGQRDVAESAARHLEFDLGFWPFLLAVGGVLGWAGQDALDGRISRPVLGLVAVTIIGLTLRAQLSIRDQRRVARQLDAALAEQRRLAMTDGLTGLHNRRFGEETLHVQAERALRDGTDLGVIIIDLDHFKAVNDGYGHDAGDAVLAESAARLAGVLRSDDVLVRWGGEEFLAITPGTGAADLAALAERLRRALADQPVRLPDGAEIPVTASLGAAALPLAGVGVKAVVRAADERLYAAKSAGRNRAVTDSAPEPRPVAVATEEPPGLAATRG</sequence>
<dbReference type="Pfam" id="PF00990">
    <property type="entry name" value="GGDEF"/>
    <property type="match status" value="1"/>
</dbReference>
<protein>
    <submittedName>
        <fullName evidence="4">Diguanylate cyclase (GGDEF)-like protein</fullName>
    </submittedName>
</protein>
<feature type="transmembrane region" description="Helical" evidence="2">
    <location>
        <begin position="136"/>
        <end position="158"/>
    </location>
</feature>
<evidence type="ECO:0000313" key="4">
    <source>
        <dbReference type="EMBL" id="RZU50927.1"/>
    </source>
</evidence>
<feature type="transmembrane region" description="Helical" evidence="2">
    <location>
        <begin position="70"/>
        <end position="90"/>
    </location>
</feature>
<keyword evidence="2" id="KW-0472">Membrane</keyword>
<feature type="transmembrane region" description="Helical" evidence="2">
    <location>
        <begin position="233"/>
        <end position="251"/>
    </location>
</feature>
<dbReference type="GO" id="GO:0005886">
    <property type="term" value="C:plasma membrane"/>
    <property type="evidence" value="ECO:0007669"/>
    <property type="project" value="TreeGrafter"/>
</dbReference>
<dbReference type="Proteomes" id="UP000292564">
    <property type="component" value="Unassembled WGS sequence"/>
</dbReference>
<keyword evidence="2" id="KW-1133">Transmembrane helix</keyword>
<dbReference type="AlphaFoldDB" id="A0A4Q7ZJ77"/>
<feature type="transmembrane region" description="Helical" evidence="2">
    <location>
        <begin position="38"/>
        <end position="58"/>
    </location>
</feature>
<reference evidence="4 5" key="1">
    <citation type="submission" date="2019-02" db="EMBL/GenBank/DDBJ databases">
        <title>Sequencing the genomes of 1000 actinobacteria strains.</title>
        <authorList>
            <person name="Klenk H.-P."/>
        </authorList>
    </citation>
    <scope>NUCLEOTIDE SEQUENCE [LARGE SCALE GENOMIC DNA]</scope>
    <source>
        <strain evidence="4 5">DSM 45162</strain>
    </source>
</reference>
<dbReference type="Gene3D" id="3.30.70.270">
    <property type="match status" value="1"/>
</dbReference>
<feature type="transmembrane region" description="Helical" evidence="2">
    <location>
        <begin position="263"/>
        <end position="284"/>
    </location>
</feature>
<organism evidence="4 5">
    <name type="scientific">Krasilnikovia cinnamomea</name>
    <dbReference type="NCBI Taxonomy" id="349313"/>
    <lineage>
        <taxon>Bacteria</taxon>
        <taxon>Bacillati</taxon>
        <taxon>Actinomycetota</taxon>
        <taxon>Actinomycetes</taxon>
        <taxon>Micromonosporales</taxon>
        <taxon>Micromonosporaceae</taxon>
        <taxon>Krasilnikovia</taxon>
    </lineage>
</organism>
<dbReference type="PANTHER" id="PTHR45138">
    <property type="entry name" value="REGULATORY COMPONENTS OF SENSORY TRANSDUCTION SYSTEM"/>
    <property type="match status" value="1"/>
</dbReference>
<comment type="caution">
    <text evidence="4">The sequence shown here is derived from an EMBL/GenBank/DDBJ whole genome shotgun (WGS) entry which is preliminary data.</text>
</comment>
<dbReference type="GO" id="GO:0043709">
    <property type="term" value="P:cell adhesion involved in single-species biofilm formation"/>
    <property type="evidence" value="ECO:0007669"/>
    <property type="project" value="TreeGrafter"/>
</dbReference>
<dbReference type="PANTHER" id="PTHR45138:SF9">
    <property type="entry name" value="DIGUANYLATE CYCLASE DGCM-RELATED"/>
    <property type="match status" value="1"/>
</dbReference>
<dbReference type="NCBIfam" id="TIGR00254">
    <property type="entry name" value="GGDEF"/>
    <property type="match status" value="1"/>
</dbReference>
<evidence type="ECO:0000256" key="1">
    <source>
        <dbReference type="SAM" id="MobiDB-lite"/>
    </source>
</evidence>
<keyword evidence="5" id="KW-1185">Reference proteome</keyword>
<dbReference type="PROSITE" id="PS50887">
    <property type="entry name" value="GGDEF"/>
    <property type="match status" value="1"/>
</dbReference>
<dbReference type="SUPFAM" id="SSF55073">
    <property type="entry name" value="Nucleotide cyclase"/>
    <property type="match status" value="1"/>
</dbReference>
<dbReference type="InterPro" id="IPR043128">
    <property type="entry name" value="Rev_trsase/Diguanyl_cyclase"/>
</dbReference>